<name>A0ACC0BNF7_CATRO</name>
<protein>
    <submittedName>
        <fullName evidence="1">Uncharacterized protein</fullName>
    </submittedName>
</protein>
<gene>
    <name evidence="1" type="ORF">M9H77_14473</name>
</gene>
<proteinExistence type="predicted"/>
<evidence type="ECO:0000313" key="2">
    <source>
        <dbReference type="Proteomes" id="UP001060085"/>
    </source>
</evidence>
<organism evidence="1 2">
    <name type="scientific">Catharanthus roseus</name>
    <name type="common">Madagascar periwinkle</name>
    <name type="synonym">Vinca rosea</name>
    <dbReference type="NCBI Taxonomy" id="4058"/>
    <lineage>
        <taxon>Eukaryota</taxon>
        <taxon>Viridiplantae</taxon>
        <taxon>Streptophyta</taxon>
        <taxon>Embryophyta</taxon>
        <taxon>Tracheophyta</taxon>
        <taxon>Spermatophyta</taxon>
        <taxon>Magnoliopsida</taxon>
        <taxon>eudicotyledons</taxon>
        <taxon>Gunneridae</taxon>
        <taxon>Pentapetalae</taxon>
        <taxon>asterids</taxon>
        <taxon>lamiids</taxon>
        <taxon>Gentianales</taxon>
        <taxon>Apocynaceae</taxon>
        <taxon>Rauvolfioideae</taxon>
        <taxon>Vinceae</taxon>
        <taxon>Catharanthinae</taxon>
        <taxon>Catharanthus</taxon>
    </lineage>
</organism>
<reference evidence="2" key="1">
    <citation type="journal article" date="2023" name="Nat. Plants">
        <title>Single-cell RNA sequencing provides a high-resolution roadmap for understanding the multicellular compartmentation of specialized metabolism.</title>
        <authorList>
            <person name="Sun S."/>
            <person name="Shen X."/>
            <person name="Li Y."/>
            <person name="Li Y."/>
            <person name="Wang S."/>
            <person name="Li R."/>
            <person name="Zhang H."/>
            <person name="Shen G."/>
            <person name="Guo B."/>
            <person name="Wei J."/>
            <person name="Xu J."/>
            <person name="St-Pierre B."/>
            <person name="Chen S."/>
            <person name="Sun C."/>
        </authorList>
    </citation>
    <scope>NUCLEOTIDE SEQUENCE [LARGE SCALE GENOMIC DNA]</scope>
</reference>
<dbReference type="Proteomes" id="UP001060085">
    <property type="component" value="Linkage Group LG03"/>
</dbReference>
<evidence type="ECO:0000313" key="1">
    <source>
        <dbReference type="EMBL" id="KAI5674109.1"/>
    </source>
</evidence>
<keyword evidence="2" id="KW-1185">Reference proteome</keyword>
<sequence length="338" mass="38375">MWVVAVSTQKIYNVVAKIKKNRMQGYNMPLLEAVGMTPTGKNFTIAIAFMRNEQGKRFKPVIEEMLSTAYHMLCRRHIDQNVLIKLTEMIKDEEVASRFINGSWHKLLNETNKSSLEDSRLKEKLNAKSNMILKNRAPEIIDDPKNKCGHYLMTSHGLPCSCELITRLEHMLPIQLDDIEAFWRTLEIDGYHLCSQEKYMDMDSEIHAHLAKGVLSLVLPEDLGITLTSPLEVIATKGRRKTNSTKKDRSYWEHVSIAHRKINDSISGSGSRFGSGSRGRGRPPRAPRGRGRGHSNRRTNAFNLYVVLIARIGSTTVLPQYSYSECTGILVIEHLAEQ</sequence>
<dbReference type="EMBL" id="CM044703">
    <property type="protein sequence ID" value="KAI5674109.1"/>
    <property type="molecule type" value="Genomic_DNA"/>
</dbReference>
<accession>A0ACC0BNF7</accession>
<comment type="caution">
    <text evidence="1">The sequence shown here is derived from an EMBL/GenBank/DDBJ whole genome shotgun (WGS) entry which is preliminary data.</text>
</comment>